<comment type="caution">
    <text evidence="1">The sequence shown here is derived from an EMBL/GenBank/DDBJ whole genome shotgun (WGS) entry which is preliminary data.</text>
</comment>
<dbReference type="InterPro" id="IPR036383">
    <property type="entry name" value="TSP1_rpt_sf"/>
</dbReference>
<dbReference type="Gene3D" id="2.20.100.10">
    <property type="entry name" value="Thrombospondin type-1 (TSP1) repeat"/>
    <property type="match status" value="1"/>
</dbReference>
<accession>A0AAW0MTH8</accession>
<dbReference type="PROSITE" id="PS50092">
    <property type="entry name" value="TSP1"/>
    <property type="match status" value="1"/>
</dbReference>
<sequence>MVHTAFTQSSVTGADMLVCEGGRFNCTSDVCDVDCEWSGWSVWTPCSVSCGTGHQTSSRHILKSSQYRGAPCEGPKKRTRTCTAPDCGMSSHSTFIVHLMTENTF</sequence>
<gene>
    <name evidence="1" type="ORF">WMY93_030270</name>
</gene>
<keyword evidence="2" id="KW-1185">Reference proteome</keyword>
<dbReference type="SMART" id="SM00209">
    <property type="entry name" value="TSP1"/>
    <property type="match status" value="1"/>
</dbReference>
<dbReference type="EMBL" id="JBBPFD010000022">
    <property type="protein sequence ID" value="KAK7881861.1"/>
    <property type="molecule type" value="Genomic_DNA"/>
</dbReference>
<reference evidence="2" key="1">
    <citation type="submission" date="2024-04" db="EMBL/GenBank/DDBJ databases">
        <title>Salinicola lusitanus LLJ914,a marine bacterium isolated from the Okinawa Trough.</title>
        <authorList>
            <person name="Li J."/>
        </authorList>
    </citation>
    <scope>NUCLEOTIDE SEQUENCE [LARGE SCALE GENOMIC DNA]</scope>
</reference>
<evidence type="ECO:0000313" key="2">
    <source>
        <dbReference type="Proteomes" id="UP001460270"/>
    </source>
</evidence>
<dbReference type="PANTHER" id="PTHR20920">
    <property type="entry name" value="RPE-SPONDIN"/>
    <property type="match status" value="1"/>
</dbReference>
<dbReference type="Pfam" id="PF00090">
    <property type="entry name" value="TSP_1"/>
    <property type="match status" value="1"/>
</dbReference>
<evidence type="ECO:0000313" key="1">
    <source>
        <dbReference type="EMBL" id="KAK7881861.1"/>
    </source>
</evidence>
<dbReference type="SUPFAM" id="SSF82895">
    <property type="entry name" value="TSP-1 type 1 repeat"/>
    <property type="match status" value="1"/>
</dbReference>
<evidence type="ECO:0008006" key="3">
    <source>
        <dbReference type="Google" id="ProtNLM"/>
    </source>
</evidence>
<dbReference type="InterPro" id="IPR039942">
    <property type="entry name" value="SBSPO"/>
</dbReference>
<protein>
    <recommendedName>
        <fullName evidence="3">Spondin-like TSP1 domain-containing protein</fullName>
    </recommendedName>
</protein>
<dbReference type="PANTHER" id="PTHR20920:SF5">
    <property type="entry name" value="SMB DOMAIN-CONTAINING PROTEIN"/>
    <property type="match status" value="1"/>
</dbReference>
<dbReference type="Proteomes" id="UP001460270">
    <property type="component" value="Unassembled WGS sequence"/>
</dbReference>
<proteinExistence type="predicted"/>
<dbReference type="InterPro" id="IPR000884">
    <property type="entry name" value="TSP1_rpt"/>
</dbReference>
<name>A0AAW0MTH8_9GOBI</name>
<dbReference type="AlphaFoldDB" id="A0AAW0MTH8"/>
<organism evidence="1 2">
    <name type="scientific">Mugilogobius chulae</name>
    <name type="common">yellowstripe goby</name>
    <dbReference type="NCBI Taxonomy" id="88201"/>
    <lineage>
        <taxon>Eukaryota</taxon>
        <taxon>Metazoa</taxon>
        <taxon>Chordata</taxon>
        <taxon>Craniata</taxon>
        <taxon>Vertebrata</taxon>
        <taxon>Euteleostomi</taxon>
        <taxon>Actinopterygii</taxon>
        <taxon>Neopterygii</taxon>
        <taxon>Teleostei</taxon>
        <taxon>Neoteleostei</taxon>
        <taxon>Acanthomorphata</taxon>
        <taxon>Gobiaria</taxon>
        <taxon>Gobiiformes</taxon>
        <taxon>Gobioidei</taxon>
        <taxon>Gobiidae</taxon>
        <taxon>Gobionellinae</taxon>
        <taxon>Mugilogobius</taxon>
    </lineage>
</organism>